<dbReference type="OrthoDB" id="10574025at2759"/>
<feature type="compositionally biased region" description="Basic and acidic residues" evidence="1">
    <location>
        <begin position="46"/>
        <end position="61"/>
    </location>
</feature>
<accession>A0A1B9IPT6</accession>
<feature type="region of interest" description="Disordered" evidence="1">
    <location>
        <begin position="1"/>
        <end position="65"/>
    </location>
</feature>
<dbReference type="Proteomes" id="UP000092583">
    <property type="component" value="Unassembled WGS sequence"/>
</dbReference>
<organism evidence="2 3">
    <name type="scientific">Kwoniella mangroviensis CBS 10435</name>
    <dbReference type="NCBI Taxonomy" id="1331196"/>
    <lineage>
        <taxon>Eukaryota</taxon>
        <taxon>Fungi</taxon>
        <taxon>Dikarya</taxon>
        <taxon>Basidiomycota</taxon>
        <taxon>Agaricomycotina</taxon>
        <taxon>Tremellomycetes</taxon>
        <taxon>Tremellales</taxon>
        <taxon>Cryptococcaceae</taxon>
        <taxon>Kwoniella</taxon>
    </lineage>
</organism>
<reference evidence="2 3" key="1">
    <citation type="submission" date="2013-07" db="EMBL/GenBank/DDBJ databases">
        <title>The Genome Sequence of Kwoniella mangroviensis CBS10435.</title>
        <authorList>
            <consortium name="The Broad Institute Genome Sequencing Platform"/>
            <person name="Cuomo C."/>
            <person name="Litvintseva A."/>
            <person name="Chen Y."/>
            <person name="Heitman J."/>
            <person name="Sun S."/>
            <person name="Springer D."/>
            <person name="Dromer F."/>
            <person name="Young S.K."/>
            <person name="Zeng Q."/>
            <person name="Gargeya S."/>
            <person name="Fitzgerald M."/>
            <person name="Abouelleil A."/>
            <person name="Alvarado L."/>
            <person name="Berlin A.M."/>
            <person name="Chapman S.B."/>
            <person name="Dewar J."/>
            <person name="Goldberg J."/>
            <person name="Griggs A."/>
            <person name="Gujja S."/>
            <person name="Hansen M."/>
            <person name="Howarth C."/>
            <person name="Imamovic A."/>
            <person name="Larimer J."/>
            <person name="McCowan C."/>
            <person name="Murphy C."/>
            <person name="Pearson M."/>
            <person name="Priest M."/>
            <person name="Roberts A."/>
            <person name="Saif S."/>
            <person name="Shea T."/>
            <person name="Sykes S."/>
            <person name="Wortman J."/>
            <person name="Nusbaum C."/>
            <person name="Birren B."/>
        </authorList>
    </citation>
    <scope>NUCLEOTIDE SEQUENCE [LARGE SCALE GENOMIC DNA]</scope>
    <source>
        <strain evidence="2 3">CBS 10435</strain>
    </source>
</reference>
<evidence type="ECO:0000256" key="1">
    <source>
        <dbReference type="SAM" id="MobiDB-lite"/>
    </source>
</evidence>
<feature type="compositionally biased region" description="Basic residues" evidence="1">
    <location>
        <begin position="8"/>
        <end position="21"/>
    </location>
</feature>
<dbReference type="EMBL" id="KI669463">
    <property type="protein sequence ID" value="OCF57583.1"/>
    <property type="molecule type" value="Genomic_DNA"/>
</dbReference>
<dbReference type="AlphaFoldDB" id="A0A1B9IPT6"/>
<gene>
    <name evidence="2" type="ORF">L486_05042</name>
</gene>
<proteinExistence type="predicted"/>
<keyword evidence="3" id="KW-1185">Reference proteome</keyword>
<protein>
    <submittedName>
        <fullName evidence="2">Uncharacterized protein</fullName>
    </submittedName>
</protein>
<evidence type="ECO:0000313" key="3">
    <source>
        <dbReference type="Proteomes" id="UP000092583"/>
    </source>
</evidence>
<name>A0A1B9IPT6_9TREE</name>
<reference evidence="3" key="2">
    <citation type="submission" date="2013-12" db="EMBL/GenBank/DDBJ databases">
        <title>Evolution of pathogenesis and genome organization in the Tremellales.</title>
        <authorList>
            <person name="Cuomo C."/>
            <person name="Litvintseva A."/>
            <person name="Heitman J."/>
            <person name="Chen Y."/>
            <person name="Sun S."/>
            <person name="Springer D."/>
            <person name="Dromer F."/>
            <person name="Young S."/>
            <person name="Zeng Q."/>
            <person name="Chapman S."/>
            <person name="Gujja S."/>
            <person name="Saif S."/>
            <person name="Birren B."/>
        </authorList>
    </citation>
    <scope>NUCLEOTIDE SEQUENCE [LARGE SCALE GENOMIC DNA]</scope>
    <source>
        <strain evidence="3">CBS 10435</strain>
    </source>
</reference>
<sequence length="160" mass="18606">MGLNHSCKPLKCRPHQQKRHHTSDPMGYQGRQRQSLNLGEQPTQHCTKERRKEKSSNKPDDSLSCQRSSYTFIGRLHSPPFVFSSKTPVLTVSNIHWLITGDIDENFYLREEDMTRYTRSEDKVWNMVTGVNKFQLDTKKGKKLKRVEVEVDEVIDLTSA</sequence>
<feature type="compositionally biased region" description="Polar residues" evidence="1">
    <location>
        <begin position="31"/>
        <end position="45"/>
    </location>
</feature>
<evidence type="ECO:0000313" key="2">
    <source>
        <dbReference type="EMBL" id="OCF57583.1"/>
    </source>
</evidence>